<sequence>MNGYFCLYRQKCPLGDVFWGYSVVVKETMDEADEYERDIYFTRQRIAKIGLPRPLD</sequence>
<organism evidence="1 2">
    <name type="scientific">Pragia fontium DSM 5563 = ATCC 49100</name>
    <dbReference type="NCBI Taxonomy" id="1122977"/>
    <lineage>
        <taxon>Bacteria</taxon>
        <taxon>Pseudomonadati</taxon>
        <taxon>Pseudomonadota</taxon>
        <taxon>Gammaproteobacteria</taxon>
        <taxon>Enterobacterales</taxon>
        <taxon>Budviciaceae</taxon>
        <taxon>Pragia</taxon>
    </lineage>
</organism>
<gene>
    <name evidence="1" type="ORF">SAMN02745723_101265</name>
</gene>
<dbReference type="RefSeq" id="WP_169052202.1">
    <property type="nucleotide sequence ID" value="NZ_FOLW01000001.1"/>
</dbReference>
<name>A0AAJ4W884_9GAMM</name>
<dbReference type="EMBL" id="FOLW01000001">
    <property type="protein sequence ID" value="SFC05375.1"/>
    <property type="molecule type" value="Genomic_DNA"/>
</dbReference>
<dbReference type="AlphaFoldDB" id="A0AAJ4W884"/>
<evidence type="ECO:0000313" key="1">
    <source>
        <dbReference type="EMBL" id="SFC05375.1"/>
    </source>
</evidence>
<reference evidence="1 2" key="1">
    <citation type="submission" date="2016-10" db="EMBL/GenBank/DDBJ databases">
        <authorList>
            <person name="Varghese N."/>
            <person name="Submissions S."/>
        </authorList>
    </citation>
    <scope>NUCLEOTIDE SEQUENCE [LARGE SCALE GENOMIC DNA]</scope>
    <source>
        <strain evidence="1 2">DSM 5563</strain>
    </source>
</reference>
<accession>A0AAJ4W884</accession>
<evidence type="ECO:0000313" key="2">
    <source>
        <dbReference type="Proteomes" id="UP000226420"/>
    </source>
</evidence>
<protein>
    <submittedName>
        <fullName evidence="1">Uncharacterized protein</fullName>
    </submittedName>
</protein>
<proteinExistence type="predicted"/>
<dbReference type="Proteomes" id="UP000226420">
    <property type="component" value="Unassembled WGS sequence"/>
</dbReference>
<comment type="caution">
    <text evidence="1">The sequence shown here is derived from an EMBL/GenBank/DDBJ whole genome shotgun (WGS) entry which is preliminary data.</text>
</comment>